<organism evidence="2 3">
    <name type="scientific">Coprinopsis marcescibilis</name>
    <name type="common">Agaric fungus</name>
    <name type="synonym">Psathyrella marcescibilis</name>
    <dbReference type="NCBI Taxonomy" id="230819"/>
    <lineage>
        <taxon>Eukaryota</taxon>
        <taxon>Fungi</taxon>
        <taxon>Dikarya</taxon>
        <taxon>Basidiomycota</taxon>
        <taxon>Agaricomycotina</taxon>
        <taxon>Agaricomycetes</taxon>
        <taxon>Agaricomycetidae</taxon>
        <taxon>Agaricales</taxon>
        <taxon>Agaricineae</taxon>
        <taxon>Psathyrellaceae</taxon>
        <taxon>Coprinopsis</taxon>
    </lineage>
</organism>
<dbReference type="OrthoDB" id="4085451at2759"/>
<feature type="region of interest" description="Disordered" evidence="1">
    <location>
        <begin position="1"/>
        <end position="120"/>
    </location>
</feature>
<evidence type="ECO:0000256" key="1">
    <source>
        <dbReference type="SAM" id="MobiDB-lite"/>
    </source>
</evidence>
<accession>A0A5C3L120</accession>
<feature type="compositionally biased region" description="Low complexity" evidence="1">
    <location>
        <begin position="23"/>
        <end position="41"/>
    </location>
</feature>
<dbReference type="Proteomes" id="UP000307440">
    <property type="component" value="Unassembled WGS sequence"/>
</dbReference>
<dbReference type="EMBL" id="ML210175">
    <property type="protein sequence ID" value="TFK26390.1"/>
    <property type="molecule type" value="Genomic_DNA"/>
</dbReference>
<name>A0A5C3L120_COPMA</name>
<evidence type="ECO:0000313" key="2">
    <source>
        <dbReference type="EMBL" id="TFK26390.1"/>
    </source>
</evidence>
<proteinExistence type="predicted"/>
<protein>
    <submittedName>
        <fullName evidence="2">Uncharacterized protein</fullName>
    </submittedName>
</protein>
<gene>
    <name evidence="2" type="ORF">FA15DRAFT_292492</name>
</gene>
<dbReference type="AlphaFoldDB" id="A0A5C3L120"/>
<keyword evidence="3" id="KW-1185">Reference proteome</keyword>
<sequence>MGNSASKAARKLPLRPSPTWAGARTPQADPAAPAAANANRASEQRTAEIEQDATDPDFLANLTKLGPVRVNHGAGIQTTGSLGGQQREPREDPQISKTSRLFQSRLASEEEASSLKPAHNHLYSGSLHALLDERKSAKTPRDLQRLAEKYGVDVDKLENLAKYLNAPSVDKSGGVKTVDKDGNETVSYTALWVQPRIKS</sequence>
<reference evidence="2 3" key="1">
    <citation type="journal article" date="2019" name="Nat. Ecol. Evol.">
        <title>Megaphylogeny resolves global patterns of mushroom evolution.</title>
        <authorList>
            <person name="Varga T."/>
            <person name="Krizsan K."/>
            <person name="Foldi C."/>
            <person name="Dima B."/>
            <person name="Sanchez-Garcia M."/>
            <person name="Sanchez-Ramirez S."/>
            <person name="Szollosi G.J."/>
            <person name="Szarkandi J.G."/>
            <person name="Papp V."/>
            <person name="Albert L."/>
            <person name="Andreopoulos W."/>
            <person name="Angelini C."/>
            <person name="Antonin V."/>
            <person name="Barry K.W."/>
            <person name="Bougher N.L."/>
            <person name="Buchanan P."/>
            <person name="Buyck B."/>
            <person name="Bense V."/>
            <person name="Catcheside P."/>
            <person name="Chovatia M."/>
            <person name="Cooper J."/>
            <person name="Damon W."/>
            <person name="Desjardin D."/>
            <person name="Finy P."/>
            <person name="Geml J."/>
            <person name="Haridas S."/>
            <person name="Hughes K."/>
            <person name="Justo A."/>
            <person name="Karasinski D."/>
            <person name="Kautmanova I."/>
            <person name="Kiss B."/>
            <person name="Kocsube S."/>
            <person name="Kotiranta H."/>
            <person name="LaButti K.M."/>
            <person name="Lechner B.E."/>
            <person name="Liimatainen K."/>
            <person name="Lipzen A."/>
            <person name="Lukacs Z."/>
            <person name="Mihaltcheva S."/>
            <person name="Morgado L.N."/>
            <person name="Niskanen T."/>
            <person name="Noordeloos M.E."/>
            <person name="Ohm R.A."/>
            <person name="Ortiz-Santana B."/>
            <person name="Ovrebo C."/>
            <person name="Racz N."/>
            <person name="Riley R."/>
            <person name="Savchenko A."/>
            <person name="Shiryaev A."/>
            <person name="Soop K."/>
            <person name="Spirin V."/>
            <person name="Szebenyi C."/>
            <person name="Tomsovsky M."/>
            <person name="Tulloss R.E."/>
            <person name="Uehling J."/>
            <person name="Grigoriev I.V."/>
            <person name="Vagvolgyi C."/>
            <person name="Papp T."/>
            <person name="Martin F.M."/>
            <person name="Miettinen O."/>
            <person name="Hibbett D.S."/>
            <person name="Nagy L.G."/>
        </authorList>
    </citation>
    <scope>NUCLEOTIDE SEQUENCE [LARGE SCALE GENOMIC DNA]</scope>
    <source>
        <strain evidence="2 3">CBS 121175</strain>
    </source>
</reference>
<evidence type="ECO:0000313" key="3">
    <source>
        <dbReference type="Proteomes" id="UP000307440"/>
    </source>
</evidence>